<organism evidence="6 7">
    <name type="scientific">Candidozyma haemuli</name>
    <dbReference type="NCBI Taxonomy" id="45357"/>
    <lineage>
        <taxon>Eukaryota</taxon>
        <taxon>Fungi</taxon>
        <taxon>Dikarya</taxon>
        <taxon>Ascomycota</taxon>
        <taxon>Saccharomycotina</taxon>
        <taxon>Pichiomycetes</taxon>
        <taxon>Metschnikowiaceae</taxon>
        <taxon>Candidozyma</taxon>
    </lineage>
</organism>
<evidence type="ECO:0000256" key="5">
    <source>
        <dbReference type="SAM" id="Phobius"/>
    </source>
</evidence>
<evidence type="ECO:0000256" key="3">
    <source>
        <dbReference type="ARBA" id="ARBA00022989"/>
    </source>
</evidence>
<dbReference type="GO" id="GO:0006890">
    <property type="term" value="P:retrograde vesicle-mediated transport, Golgi to endoplasmic reticulum"/>
    <property type="evidence" value="ECO:0007669"/>
    <property type="project" value="InterPro"/>
</dbReference>
<dbReference type="SUPFAM" id="SSF144091">
    <property type="entry name" value="Rhomboid-like"/>
    <property type="match status" value="1"/>
</dbReference>
<keyword evidence="7" id="KW-1185">Reference proteome</keyword>
<accession>A0A2V1AKN8</accession>
<evidence type="ECO:0000256" key="4">
    <source>
        <dbReference type="ARBA" id="ARBA00023136"/>
    </source>
</evidence>
<evidence type="ECO:0000313" key="7">
    <source>
        <dbReference type="Proteomes" id="UP000244309"/>
    </source>
</evidence>
<proteinExistence type="predicted"/>
<feature type="transmembrane region" description="Helical" evidence="5">
    <location>
        <begin position="178"/>
        <end position="196"/>
    </location>
</feature>
<evidence type="ECO:0000256" key="2">
    <source>
        <dbReference type="ARBA" id="ARBA00022692"/>
    </source>
</evidence>
<dbReference type="FunFam" id="1.20.1540.10:FF:000004">
    <property type="entry name" value="Transmembrane protein 115"/>
    <property type="match status" value="1"/>
</dbReference>
<dbReference type="GO" id="GO:0016020">
    <property type="term" value="C:membrane"/>
    <property type="evidence" value="ECO:0007669"/>
    <property type="project" value="UniProtKB-SubCell"/>
</dbReference>
<keyword evidence="3 5" id="KW-1133">Transmembrane helix</keyword>
<comment type="caution">
    <text evidence="6">The sequence shown here is derived from an EMBL/GenBank/DDBJ whole genome shotgun (WGS) entry which is preliminary data.</text>
</comment>
<feature type="transmembrane region" description="Helical" evidence="5">
    <location>
        <begin position="103"/>
        <end position="127"/>
    </location>
</feature>
<evidence type="ECO:0000256" key="1">
    <source>
        <dbReference type="ARBA" id="ARBA00004141"/>
    </source>
</evidence>
<comment type="subcellular location">
    <subcellularLocation>
        <location evidence="1">Membrane</location>
        <topology evidence="1">Multi-pass membrane protein</topology>
    </subcellularLocation>
</comment>
<dbReference type="GeneID" id="37006499"/>
<dbReference type="STRING" id="45357.A0A2V1AKN8"/>
<gene>
    <name evidence="6" type="ORF">CXQ85_001168</name>
</gene>
<dbReference type="EMBL" id="PKFO01000001">
    <property type="protein sequence ID" value="PVH18877.1"/>
    <property type="molecule type" value="Genomic_DNA"/>
</dbReference>
<dbReference type="PANTHER" id="PTHR13377:SF3">
    <property type="entry name" value="TRANSMEMBRANE PROTEIN 115"/>
    <property type="match status" value="1"/>
</dbReference>
<feature type="transmembrane region" description="Helical" evidence="5">
    <location>
        <begin position="16"/>
        <end position="34"/>
    </location>
</feature>
<dbReference type="GO" id="GO:0005794">
    <property type="term" value="C:Golgi apparatus"/>
    <property type="evidence" value="ECO:0007669"/>
    <property type="project" value="TreeGrafter"/>
</dbReference>
<dbReference type="SMART" id="SM01160">
    <property type="entry name" value="DUF1751"/>
    <property type="match status" value="1"/>
</dbReference>
<dbReference type="VEuPathDB" id="FungiDB:CXQ85_001168"/>
<feature type="transmembrane region" description="Helical" evidence="5">
    <location>
        <begin position="65"/>
        <end position="91"/>
    </location>
</feature>
<dbReference type="PANTHER" id="PTHR13377">
    <property type="entry name" value="PLACENTAL PROTEIN 6"/>
    <property type="match status" value="1"/>
</dbReference>
<dbReference type="RefSeq" id="XP_025339817.1">
    <property type="nucleotide sequence ID" value="XM_025484886.1"/>
</dbReference>
<dbReference type="Proteomes" id="UP000244309">
    <property type="component" value="Unassembled WGS sequence"/>
</dbReference>
<dbReference type="Pfam" id="PF08551">
    <property type="entry name" value="DUF1751"/>
    <property type="match status" value="1"/>
</dbReference>
<keyword evidence="4 5" id="KW-0472">Membrane</keyword>
<dbReference type="InterPro" id="IPR035952">
    <property type="entry name" value="Rhomboid-like_sf"/>
</dbReference>
<evidence type="ECO:0000313" key="6">
    <source>
        <dbReference type="EMBL" id="PVH18877.1"/>
    </source>
</evidence>
<feature type="transmembrane region" description="Helical" evidence="5">
    <location>
        <begin position="139"/>
        <end position="157"/>
    </location>
</feature>
<dbReference type="OrthoDB" id="73612at2759"/>
<sequence length="330" mass="36616">MALPTSWRSTAKSTRISLAALIVTSSVVLVLKVHNLNKLEEPTKLHDITIPYIQLIPRHAITHPWVFVTSIFAEITILSYLVSATVLFFATNYIEKFWGYKEVLKFIVLVGSLTNLTTVMVAIVSNIFRNDVRGMDQPLGGGISYFFGFLVVLKQIIPEHNVVLFQGLINFRVKHIPFILLVIVSLWSLVISRSLYPAVPSVVSFFVSYNYLRFYQTFATDPLLPVTSVSGDQSNATITSGDASDAFSLVEFFPSAIKGPTSVVVNSVYDVSVLLGIVTPFNDEAVEQSNLRAQKISEQVSKANRSIANSVAERRRQVALQVIEDRVGQS</sequence>
<name>A0A2V1AKN8_9ASCO</name>
<dbReference type="AlphaFoldDB" id="A0A2V1AKN8"/>
<evidence type="ECO:0008006" key="8">
    <source>
        <dbReference type="Google" id="ProtNLM"/>
    </source>
</evidence>
<dbReference type="InterPro" id="IPR013861">
    <property type="entry name" value="TMEM115/Pdh1/Rbl19"/>
</dbReference>
<protein>
    <recommendedName>
        <fullName evidence="8">Peptidase S54 rhomboid domain-containing protein</fullName>
    </recommendedName>
</protein>
<reference evidence="6 7" key="1">
    <citation type="submission" date="2017-12" db="EMBL/GenBank/DDBJ databases">
        <title>Genome Sequence of a Multidrug-Resistant Candida haemulonii Isolate from a Patient with Chronic Leg Ulcers in Israel.</title>
        <authorList>
            <person name="Chow N.A."/>
            <person name="Gade L."/>
            <person name="Batra D."/>
            <person name="Rowe L.A."/>
            <person name="Ben-Ami R."/>
            <person name="Loparev V.N."/>
            <person name="Litvintseva A.P."/>
        </authorList>
    </citation>
    <scope>NUCLEOTIDE SEQUENCE [LARGE SCALE GENOMIC DNA]</scope>
    <source>
        <strain evidence="6 7">B11899</strain>
    </source>
</reference>
<keyword evidence="2 5" id="KW-0812">Transmembrane</keyword>